<protein>
    <recommendedName>
        <fullName evidence="5">PWI domain-containing protein</fullName>
    </recommendedName>
</protein>
<organism evidence="7 13">
    <name type="scientific">Cafeteria roenbergensis</name>
    <name type="common">Marine flagellate</name>
    <dbReference type="NCBI Taxonomy" id="33653"/>
    <lineage>
        <taxon>Eukaryota</taxon>
        <taxon>Sar</taxon>
        <taxon>Stramenopiles</taxon>
        <taxon>Bigyra</taxon>
        <taxon>Opalozoa</taxon>
        <taxon>Bicosoecida</taxon>
        <taxon>Cafeteriaceae</taxon>
        <taxon>Cafeteria</taxon>
    </lineage>
</organism>
<dbReference type="InterPro" id="IPR002110">
    <property type="entry name" value="Ankyrin_rpt"/>
</dbReference>
<dbReference type="PROSITE" id="PS51025">
    <property type="entry name" value="PWI"/>
    <property type="match status" value="1"/>
</dbReference>
<feature type="repeat" description="ANK" evidence="4">
    <location>
        <begin position="166"/>
        <end position="198"/>
    </location>
</feature>
<accession>A0A5A8DSW1</accession>
<dbReference type="InterPro" id="IPR036483">
    <property type="entry name" value="PWI_dom_sf"/>
</dbReference>
<dbReference type="Proteomes" id="UP000325113">
    <property type="component" value="Unassembled WGS sequence"/>
</dbReference>
<evidence type="ECO:0000256" key="3">
    <source>
        <dbReference type="ARBA" id="ARBA00023043"/>
    </source>
</evidence>
<reference evidence="10 11" key="1">
    <citation type="submission" date="2019-07" db="EMBL/GenBank/DDBJ databases">
        <title>Genomes of Cafeteria roenbergensis.</title>
        <authorList>
            <person name="Fischer M.G."/>
            <person name="Hackl T."/>
            <person name="Roman M."/>
        </authorList>
    </citation>
    <scope>NUCLEOTIDE SEQUENCE [LARGE SCALE GENOMIC DNA]</scope>
    <source>
        <strain evidence="6 11">BVI</strain>
        <strain evidence="7 13">Cflag</strain>
        <strain evidence="9 10">E4-10P</strain>
        <strain evidence="8 12">RCC970-E3</strain>
    </source>
</reference>
<dbReference type="GO" id="GO:0006397">
    <property type="term" value="P:mRNA processing"/>
    <property type="evidence" value="ECO:0007669"/>
    <property type="project" value="UniProtKB-KW"/>
</dbReference>
<evidence type="ECO:0000259" key="5">
    <source>
        <dbReference type="PROSITE" id="PS51025"/>
    </source>
</evidence>
<dbReference type="Proteomes" id="UP000323011">
    <property type="component" value="Unassembled WGS sequence"/>
</dbReference>
<dbReference type="PROSITE" id="PS50088">
    <property type="entry name" value="ANK_REPEAT"/>
    <property type="match status" value="5"/>
</dbReference>
<evidence type="ECO:0000313" key="7">
    <source>
        <dbReference type="EMBL" id="KAA0167784.1"/>
    </source>
</evidence>
<dbReference type="InterPro" id="IPR002483">
    <property type="entry name" value="PWI_dom"/>
</dbReference>
<evidence type="ECO:0000313" key="12">
    <source>
        <dbReference type="Proteomes" id="UP000324907"/>
    </source>
</evidence>
<gene>
    <name evidence="9" type="ORF">FNF27_01689</name>
    <name evidence="8" type="ORF">FNF28_00607</name>
    <name evidence="6" type="ORF">FNF29_03905</name>
    <name evidence="7" type="ORF">FNF31_00719</name>
</gene>
<keyword evidence="2" id="KW-0677">Repeat</keyword>
<dbReference type="Gene3D" id="1.20.1390.10">
    <property type="entry name" value="PWI domain"/>
    <property type="match status" value="1"/>
</dbReference>
<dbReference type="EMBL" id="VLTN01000021">
    <property type="protein sequence ID" value="KAA0152339.1"/>
    <property type="molecule type" value="Genomic_DNA"/>
</dbReference>
<feature type="repeat" description="ANK" evidence="4">
    <location>
        <begin position="331"/>
        <end position="363"/>
    </location>
</feature>
<feature type="repeat" description="ANK" evidence="4">
    <location>
        <begin position="298"/>
        <end position="330"/>
    </location>
</feature>
<evidence type="ECO:0000256" key="1">
    <source>
        <dbReference type="ARBA" id="ARBA00022664"/>
    </source>
</evidence>
<dbReference type="PROSITE" id="PS50297">
    <property type="entry name" value="ANK_REP_REGION"/>
    <property type="match status" value="5"/>
</dbReference>
<dbReference type="PANTHER" id="PTHR24126">
    <property type="entry name" value="ANKYRIN REPEAT, PH AND SEC7 DOMAIN CONTAINING PROTEIN SECG-RELATED"/>
    <property type="match status" value="1"/>
</dbReference>
<comment type="caution">
    <text evidence="7">The sequence shown here is derived from an EMBL/GenBank/DDBJ whole genome shotgun (WGS) entry which is preliminary data.</text>
</comment>
<feature type="domain" description="PWI" evidence="5">
    <location>
        <begin position="29"/>
        <end position="127"/>
    </location>
</feature>
<evidence type="ECO:0000313" key="8">
    <source>
        <dbReference type="EMBL" id="KAA0171674.1"/>
    </source>
</evidence>
<dbReference type="SUPFAM" id="SSF101233">
    <property type="entry name" value="PWI domain"/>
    <property type="match status" value="1"/>
</dbReference>
<sequence length="402" mass="42798">MAARSFRGTSAGQDARFADKMALVRRRIAARAPPEYAVPIDTSRVRMEVINKWVADKLTEFMGLEDEVLIGMVHAMLAEPKPSPIEVHSQIREMLGKSTGSFVRELWALLADAQSQPTGVPMALVEEKRRQVEAQQAKAASDAAALRSAVAKALDDAAPIDYGDGHQGTALMRASKEGRTEIVRLLLARGASTEAKASNGATALIQAAEGGHTDVVQVLLEHGASQLAEDHSGRTALVCATMNGHVDVMRQLLGFSSSQAAKSDTGCSALMWACGGGRVDMAALLLELGADPRAQDESGWTALMVAGMQGHVGLASMLLASGADLEAKDSDGRTALLRACGEGHTAMVAMLLERGADCEATTLDGLDAESICKDAASLDALRQGERVQRWRRRRCLAMWRRG</sequence>
<feature type="repeat" description="ANK" evidence="4">
    <location>
        <begin position="199"/>
        <end position="231"/>
    </location>
</feature>
<dbReference type="OrthoDB" id="163257at2759"/>
<dbReference type="Proteomes" id="UP000324907">
    <property type="component" value="Unassembled WGS sequence"/>
</dbReference>
<dbReference type="SMART" id="SM00248">
    <property type="entry name" value="ANK"/>
    <property type="match status" value="6"/>
</dbReference>
<evidence type="ECO:0000256" key="2">
    <source>
        <dbReference type="ARBA" id="ARBA00022737"/>
    </source>
</evidence>
<dbReference type="AlphaFoldDB" id="A0A5A8DSW1"/>
<keyword evidence="1" id="KW-0507">mRNA processing</keyword>
<dbReference type="Pfam" id="PF00023">
    <property type="entry name" value="Ank"/>
    <property type="match status" value="1"/>
</dbReference>
<evidence type="ECO:0000313" key="9">
    <source>
        <dbReference type="EMBL" id="KAA0176867.1"/>
    </source>
</evidence>
<evidence type="ECO:0000313" key="10">
    <source>
        <dbReference type="Proteomes" id="UP000322899"/>
    </source>
</evidence>
<dbReference type="InterPro" id="IPR036770">
    <property type="entry name" value="Ankyrin_rpt-contain_sf"/>
</dbReference>
<dbReference type="EMBL" id="VLTL01000005">
    <property type="protein sequence ID" value="KAA0171674.1"/>
    <property type="molecule type" value="Genomic_DNA"/>
</dbReference>
<dbReference type="Pfam" id="PF12796">
    <property type="entry name" value="Ank_2"/>
    <property type="match status" value="2"/>
</dbReference>
<dbReference type="EMBL" id="VLTO01000006">
    <property type="protein sequence ID" value="KAA0176867.1"/>
    <property type="molecule type" value="Genomic_DNA"/>
</dbReference>
<proteinExistence type="predicted"/>
<feature type="repeat" description="ANK" evidence="4">
    <location>
        <begin position="265"/>
        <end position="297"/>
    </location>
</feature>
<dbReference type="Proteomes" id="UP000322899">
    <property type="component" value="Unassembled WGS sequence"/>
</dbReference>
<dbReference type="PRINTS" id="PR01415">
    <property type="entry name" value="ANKYRIN"/>
</dbReference>
<evidence type="ECO:0000313" key="6">
    <source>
        <dbReference type="EMBL" id="KAA0152339.1"/>
    </source>
</evidence>
<evidence type="ECO:0000313" key="13">
    <source>
        <dbReference type="Proteomes" id="UP000325113"/>
    </source>
</evidence>
<name>A0A5A8DSW1_CAFRO</name>
<dbReference type="SMART" id="SM00311">
    <property type="entry name" value="PWI"/>
    <property type="match status" value="1"/>
</dbReference>
<keyword evidence="3 4" id="KW-0040">ANK repeat</keyword>
<keyword evidence="11" id="KW-1185">Reference proteome</keyword>
<dbReference type="Pfam" id="PF01480">
    <property type="entry name" value="PWI"/>
    <property type="match status" value="1"/>
</dbReference>
<dbReference type="EMBL" id="VLTM01000004">
    <property type="protein sequence ID" value="KAA0167784.1"/>
    <property type="molecule type" value="Genomic_DNA"/>
</dbReference>
<evidence type="ECO:0000313" key="11">
    <source>
        <dbReference type="Proteomes" id="UP000323011"/>
    </source>
</evidence>
<evidence type="ECO:0000256" key="4">
    <source>
        <dbReference type="PROSITE-ProRule" id="PRU00023"/>
    </source>
</evidence>
<dbReference type="Gene3D" id="1.25.40.20">
    <property type="entry name" value="Ankyrin repeat-containing domain"/>
    <property type="match status" value="3"/>
</dbReference>
<dbReference type="PANTHER" id="PTHR24126:SF14">
    <property type="entry name" value="ANK_REP_REGION DOMAIN-CONTAINING PROTEIN"/>
    <property type="match status" value="1"/>
</dbReference>
<dbReference type="SUPFAM" id="SSF48403">
    <property type="entry name" value="Ankyrin repeat"/>
    <property type="match status" value="1"/>
</dbReference>